<feature type="transmembrane region" description="Helical" evidence="7">
    <location>
        <begin position="151"/>
        <end position="170"/>
    </location>
</feature>
<keyword evidence="5 7" id="KW-1133">Transmembrane helix</keyword>
<dbReference type="PANTHER" id="PTHR30506">
    <property type="entry name" value="INNER MEMBRANE PROTEIN"/>
    <property type="match status" value="1"/>
</dbReference>
<comment type="subcellular location">
    <subcellularLocation>
        <location evidence="1">Cell membrane</location>
        <topology evidence="1">Multi-pass membrane protein</topology>
    </subcellularLocation>
</comment>
<organism evidence="9 10">
    <name type="scientific">Tessaracoccus antarcticus</name>
    <dbReference type="NCBI Taxonomy" id="2479848"/>
    <lineage>
        <taxon>Bacteria</taxon>
        <taxon>Bacillati</taxon>
        <taxon>Actinomycetota</taxon>
        <taxon>Actinomycetes</taxon>
        <taxon>Propionibacteriales</taxon>
        <taxon>Propionibacteriaceae</taxon>
        <taxon>Tessaracoccus</taxon>
    </lineage>
</organism>
<feature type="transmembrane region" description="Helical" evidence="7">
    <location>
        <begin position="122"/>
        <end position="139"/>
    </location>
</feature>
<feature type="domain" description="Glycine transporter" evidence="8">
    <location>
        <begin position="12"/>
        <end position="86"/>
    </location>
</feature>
<evidence type="ECO:0000256" key="1">
    <source>
        <dbReference type="ARBA" id="ARBA00004651"/>
    </source>
</evidence>
<comment type="similarity">
    <text evidence="2">Belongs to the UPF0126 family.</text>
</comment>
<evidence type="ECO:0000256" key="5">
    <source>
        <dbReference type="ARBA" id="ARBA00022989"/>
    </source>
</evidence>
<feature type="transmembrane region" description="Helical" evidence="7">
    <location>
        <begin position="6"/>
        <end position="29"/>
    </location>
</feature>
<feature type="transmembrane region" description="Helical" evidence="7">
    <location>
        <begin position="36"/>
        <end position="57"/>
    </location>
</feature>
<sequence length="237" mass="24949">MTDVALIGFLQYLDLIGVLFNAIVGAVIARNARLDPLGLGVLAMMSGLGGGLIRDTILQAGPPLALIDWRYFTTAIAGAFIVTLVHIEGRWWERIYIPIDALAVGCWAAAGAAKTIGLGHGWLPAILMGTITAVGGSFVRDMVLRQIPSILGGNTLYATWAMVAAAITVVGARLGYTAAGSVVATLVGAGLVLLSRYKHWALPQGDDAVTVGHAVQRMLARRSARADAHEVKRKAKD</sequence>
<keyword evidence="4 7" id="KW-0812">Transmembrane</keyword>
<dbReference type="InterPro" id="IPR005115">
    <property type="entry name" value="Gly_transporter"/>
</dbReference>
<keyword evidence="10" id="KW-1185">Reference proteome</keyword>
<dbReference type="EMBL" id="REFW01000001">
    <property type="protein sequence ID" value="RMB61697.1"/>
    <property type="molecule type" value="Genomic_DNA"/>
</dbReference>
<dbReference type="PANTHER" id="PTHR30506:SF3">
    <property type="entry name" value="UPF0126 INNER MEMBRANE PROTEIN YADS-RELATED"/>
    <property type="match status" value="1"/>
</dbReference>
<keyword evidence="3" id="KW-1003">Cell membrane</keyword>
<gene>
    <name evidence="9" type="ORF">EAX62_03460</name>
</gene>
<evidence type="ECO:0000256" key="4">
    <source>
        <dbReference type="ARBA" id="ARBA00022692"/>
    </source>
</evidence>
<feature type="transmembrane region" description="Helical" evidence="7">
    <location>
        <begin position="99"/>
        <end position="116"/>
    </location>
</feature>
<keyword evidence="6 7" id="KW-0472">Membrane</keyword>
<protein>
    <submittedName>
        <fullName evidence="9">Trimeric intracellular cation channel family protein</fullName>
    </submittedName>
</protein>
<evidence type="ECO:0000259" key="8">
    <source>
        <dbReference type="Pfam" id="PF03458"/>
    </source>
</evidence>
<feature type="transmembrane region" description="Helical" evidence="7">
    <location>
        <begin position="69"/>
        <end position="87"/>
    </location>
</feature>
<dbReference type="Proteomes" id="UP000275256">
    <property type="component" value="Unassembled WGS sequence"/>
</dbReference>
<dbReference type="Pfam" id="PF03458">
    <property type="entry name" value="Gly_transporter"/>
    <property type="match status" value="2"/>
</dbReference>
<evidence type="ECO:0000256" key="7">
    <source>
        <dbReference type="SAM" id="Phobius"/>
    </source>
</evidence>
<evidence type="ECO:0000256" key="6">
    <source>
        <dbReference type="ARBA" id="ARBA00023136"/>
    </source>
</evidence>
<comment type="caution">
    <text evidence="9">The sequence shown here is derived from an EMBL/GenBank/DDBJ whole genome shotgun (WGS) entry which is preliminary data.</text>
</comment>
<evidence type="ECO:0000313" key="10">
    <source>
        <dbReference type="Proteomes" id="UP000275256"/>
    </source>
</evidence>
<dbReference type="RefSeq" id="WP_121900244.1">
    <property type="nucleotide sequence ID" value="NZ_REFW01000001.1"/>
</dbReference>
<name>A0A3M0GBF0_9ACTN</name>
<accession>A0A3M0GBF0</accession>
<evidence type="ECO:0000256" key="2">
    <source>
        <dbReference type="ARBA" id="ARBA00008193"/>
    </source>
</evidence>
<reference evidence="9 10" key="1">
    <citation type="submission" date="2018-10" db="EMBL/GenBank/DDBJ databases">
        <title>Tessaracoccus antarcticuss sp. nov., isolated from sediment.</title>
        <authorList>
            <person name="Zhou L.Y."/>
            <person name="Du Z.J."/>
        </authorList>
    </citation>
    <scope>NUCLEOTIDE SEQUENCE [LARGE SCALE GENOMIC DNA]</scope>
    <source>
        <strain evidence="9 10">JDX10</strain>
    </source>
</reference>
<dbReference type="AlphaFoldDB" id="A0A3M0GBF0"/>
<proteinExistence type="inferred from homology"/>
<feature type="domain" description="Glycine transporter" evidence="8">
    <location>
        <begin position="99"/>
        <end position="171"/>
    </location>
</feature>
<feature type="transmembrane region" description="Helical" evidence="7">
    <location>
        <begin position="176"/>
        <end position="194"/>
    </location>
</feature>
<evidence type="ECO:0000256" key="3">
    <source>
        <dbReference type="ARBA" id="ARBA00022475"/>
    </source>
</evidence>
<dbReference type="OrthoDB" id="9791874at2"/>
<dbReference type="GO" id="GO:0005886">
    <property type="term" value="C:plasma membrane"/>
    <property type="evidence" value="ECO:0007669"/>
    <property type="project" value="UniProtKB-SubCell"/>
</dbReference>
<evidence type="ECO:0000313" key="9">
    <source>
        <dbReference type="EMBL" id="RMB61697.1"/>
    </source>
</evidence>